<feature type="transmembrane region" description="Helical" evidence="1">
    <location>
        <begin position="12"/>
        <end position="34"/>
    </location>
</feature>
<keyword evidence="1" id="KW-0472">Membrane</keyword>
<keyword evidence="1" id="KW-0812">Transmembrane</keyword>
<evidence type="ECO:0000313" key="3">
    <source>
        <dbReference type="Proteomes" id="UP000199350"/>
    </source>
</evidence>
<reference evidence="3" key="1">
    <citation type="submission" date="2016-10" db="EMBL/GenBank/DDBJ databases">
        <authorList>
            <person name="Varghese N."/>
            <person name="Submissions S."/>
        </authorList>
    </citation>
    <scope>NUCLEOTIDE SEQUENCE [LARGE SCALE GENOMIC DNA]</scope>
    <source>
        <strain evidence="3">DSM 20632</strain>
    </source>
</reference>
<dbReference type="STRING" id="38302.SAMN04488535_2159"/>
<sequence length="188" mass="20500">MGTMLETSNVLVGVAVLFGVLVLLTLYLQIGHVVQRRKGTRKTKFLGGADSGGHGVQDIPDPKNLEEQQWVLELLLDRAGSTSEPDQWQEIRQVAANKCGKMLHATLRSRKSSDRLYALAAIYRLGLRGFGRAIAKIKPRNGLEGVFKAAIMGEKLETADAAGSINELSLGSIYEAIQATEQKRQINA</sequence>
<dbReference type="RefSeq" id="WP_157672479.1">
    <property type="nucleotide sequence ID" value="NZ_LT629700.1"/>
</dbReference>
<dbReference type="AlphaFoldDB" id="A0A1G9QXJ4"/>
<dbReference type="EMBL" id="LT629700">
    <property type="protein sequence ID" value="SDM15738.1"/>
    <property type="molecule type" value="Genomic_DNA"/>
</dbReference>
<evidence type="ECO:0000256" key="1">
    <source>
        <dbReference type="SAM" id="Phobius"/>
    </source>
</evidence>
<keyword evidence="3" id="KW-1185">Reference proteome</keyword>
<dbReference type="Proteomes" id="UP000199350">
    <property type="component" value="Chromosome I"/>
</dbReference>
<name>A0A1G9QXJ4_9CORY</name>
<proteinExistence type="predicted"/>
<accession>A0A1G9QXJ4</accession>
<gene>
    <name evidence="2" type="ORF">SAMN04488535_2159</name>
</gene>
<keyword evidence="1" id="KW-1133">Transmembrane helix</keyword>
<evidence type="ECO:0000313" key="2">
    <source>
        <dbReference type="EMBL" id="SDM15738.1"/>
    </source>
</evidence>
<organism evidence="2 3">
    <name type="scientific">Corynebacterium mycetoides</name>
    <dbReference type="NCBI Taxonomy" id="38302"/>
    <lineage>
        <taxon>Bacteria</taxon>
        <taxon>Bacillati</taxon>
        <taxon>Actinomycetota</taxon>
        <taxon>Actinomycetes</taxon>
        <taxon>Mycobacteriales</taxon>
        <taxon>Corynebacteriaceae</taxon>
        <taxon>Corynebacterium</taxon>
    </lineage>
</organism>
<protein>
    <submittedName>
        <fullName evidence="2">Uncharacterized protein</fullName>
    </submittedName>
</protein>